<evidence type="ECO:0000313" key="3">
    <source>
        <dbReference type="EMBL" id="PYI55467.1"/>
    </source>
</evidence>
<gene>
    <name evidence="3" type="ORF">DLM86_06955</name>
</gene>
<evidence type="ECO:0000256" key="2">
    <source>
        <dbReference type="SAM" id="Phobius"/>
    </source>
</evidence>
<organism evidence="3 4">
    <name type="scientific">Paenibacillus flagellatus</name>
    <dbReference type="NCBI Taxonomy" id="2211139"/>
    <lineage>
        <taxon>Bacteria</taxon>
        <taxon>Bacillati</taxon>
        <taxon>Bacillota</taxon>
        <taxon>Bacilli</taxon>
        <taxon>Bacillales</taxon>
        <taxon>Paenibacillaceae</taxon>
        <taxon>Paenibacillus</taxon>
    </lineage>
</organism>
<reference evidence="3 4" key="1">
    <citation type="submission" date="2018-05" db="EMBL/GenBank/DDBJ databases">
        <title>Paenibacillus flagellatus sp. nov., isolated from selenium mineral soil.</title>
        <authorList>
            <person name="Dai X."/>
        </authorList>
    </citation>
    <scope>NUCLEOTIDE SEQUENCE [LARGE SCALE GENOMIC DNA]</scope>
    <source>
        <strain evidence="3 4">DXL2</strain>
    </source>
</reference>
<feature type="region of interest" description="Disordered" evidence="1">
    <location>
        <begin position="99"/>
        <end position="128"/>
    </location>
</feature>
<keyword evidence="2" id="KW-0812">Transmembrane</keyword>
<name>A0A2V5KUB7_9BACL</name>
<dbReference type="RefSeq" id="WP_110839269.1">
    <property type="nucleotide sequence ID" value="NZ_QJVJ01000003.1"/>
</dbReference>
<protein>
    <submittedName>
        <fullName evidence="3">Uncharacterized protein</fullName>
    </submittedName>
</protein>
<comment type="caution">
    <text evidence="3">The sequence shown here is derived from an EMBL/GenBank/DDBJ whole genome shotgun (WGS) entry which is preliminary data.</text>
</comment>
<evidence type="ECO:0000256" key="1">
    <source>
        <dbReference type="SAM" id="MobiDB-lite"/>
    </source>
</evidence>
<evidence type="ECO:0000313" key="4">
    <source>
        <dbReference type="Proteomes" id="UP000247476"/>
    </source>
</evidence>
<keyword evidence="2" id="KW-1133">Transmembrane helix</keyword>
<keyword evidence="2" id="KW-0472">Membrane</keyword>
<feature type="compositionally biased region" description="Basic and acidic residues" evidence="1">
    <location>
        <begin position="99"/>
        <end position="119"/>
    </location>
</feature>
<keyword evidence="4" id="KW-1185">Reference proteome</keyword>
<dbReference type="EMBL" id="QJVJ01000003">
    <property type="protein sequence ID" value="PYI55467.1"/>
    <property type="molecule type" value="Genomic_DNA"/>
</dbReference>
<accession>A0A2V5KUB7</accession>
<feature type="transmembrane region" description="Helical" evidence="2">
    <location>
        <begin position="6"/>
        <end position="33"/>
    </location>
</feature>
<proteinExistence type="predicted"/>
<dbReference type="AlphaFoldDB" id="A0A2V5KUB7"/>
<sequence>MTFIGFILAVVLSFLLSWLAGEFGLLLMGALLFGMIFSMLMKLNQLTADIRQIKRRLGLEPDVSRDYELSDAEIEEELEREGGSHDEVSDEDIERELDLLLEREEERNEEREKGRRLPKDGNQPDSDP</sequence>
<dbReference type="Proteomes" id="UP000247476">
    <property type="component" value="Unassembled WGS sequence"/>
</dbReference>